<dbReference type="InterPro" id="IPR013783">
    <property type="entry name" value="Ig-like_fold"/>
</dbReference>
<reference evidence="1 2" key="1">
    <citation type="submission" date="2024-05" db="EMBL/GenBank/DDBJ databases">
        <authorList>
            <person name="Wallberg A."/>
        </authorList>
    </citation>
    <scope>NUCLEOTIDE SEQUENCE [LARGE SCALE GENOMIC DNA]</scope>
</reference>
<evidence type="ECO:0000313" key="2">
    <source>
        <dbReference type="Proteomes" id="UP001497623"/>
    </source>
</evidence>
<sequence length="191" mass="21727">KEVHHTNQTILKINGLNSFTKYTVRVWACHKIEQVCPDGRINSSCSLCSQYERWDPQTLYDDILLRNFSVQDSIRPDGNSQKLSSSQFGNTRSLIGNGAHIKENTHSLNVSWLGPPHLDNYTSPLVYNLHYNCLDGKNPKEKKKCIKHKKSTKDGYHEVSLEKSFCTGTYFISINAKTQAGNGKKFSKNFD</sequence>
<feature type="non-terminal residue" evidence="1">
    <location>
        <position position="1"/>
    </location>
</feature>
<protein>
    <submittedName>
        <fullName evidence="1">Uncharacterized protein</fullName>
    </submittedName>
</protein>
<comment type="caution">
    <text evidence="1">The sequence shown here is derived from an EMBL/GenBank/DDBJ whole genome shotgun (WGS) entry which is preliminary data.</text>
</comment>
<dbReference type="Gene3D" id="2.60.40.10">
    <property type="entry name" value="Immunoglobulins"/>
    <property type="match status" value="1"/>
</dbReference>
<feature type="non-terminal residue" evidence="1">
    <location>
        <position position="191"/>
    </location>
</feature>
<gene>
    <name evidence="1" type="ORF">MNOR_LOCUS10127</name>
</gene>
<dbReference type="EMBL" id="CAXKWB010005030">
    <property type="protein sequence ID" value="CAL4076365.1"/>
    <property type="molecule type" value="Genomic_DNA"/>
</dbReference>
<dbReference type="InterPro" id="IPR036116">
    <property type="entry name" value="FN3_sf"/>
</dbReference>
<dbReference type="Proteomes" id="UP001497623">
    <property type="component" value="Unassembled WGS sequence"/>
</dbReference>
<proteinExistence type="predicted"/>
<dbReference type="SUPFAM" id="SSF49265">
    <property type="entry name" value="Fibronectin type III"/>
    <property type="match status" value="1"/>
</dbReference>
<dbReference type="AlphaFoldDB" id="A0AAV2QAD4"/>
<evidence type="ECO:0000313" key="1">
    <source>
        <dbReference type="EMBL" id="CAL4076365.1"/>
    </source>
</evidence>
<organism evidence="1 2">
    <name type="scientific">Meganyctiphanes norvegica</name>
    <name type="common">Northern krill</name>
    <name type="synonym">Thysanopoda norvegica</name>
    <dbReference type="NCBI Taxonomy" id="48144"/>
    <lineage>
        <taxon>Eukaryota</taxon>
        <taxon>Metazoa</taxon>
        <taxon>Ecdysozoa</taxon>
        <taxon>Arthropoda</taxon>
        <taxon>Crustacea</taxon>
        <taxon>Multicrustacea</taxon>
        <taxon>Malacostraca</taxon>
        <taxon>Eumalacostraca</taxon>
        <taxon>Eucarida</taxon>
        <taxon>Euphausiacea</taxon>
        <taxon>Euphausiidae</taxon>
        <taxon>Meganyctiphanes</taxon>
    </lineage>
</organism>
<keyword evidence="2" id="KW-1185">Reference proteome</keyword>
<name>A0AAV2QAD4_MEGNR</name>
<accession>A0AAV2QAD4</accession>